<feature type="region of interest" description="Disordered" evidence="1">
    <location>
        <begin position="1"/>
        <end position="27"/>
    </location>
</feature>
<organism evidence="2">
    <name type="scientific">Sesamum latifolium</name>
    <dbReference type="NCBI Taxonomy" id="2727402"/>
    <lineage>
        <taxon>Eukaryota</taxon>
        <taxon>Viridiplantae</taxon>
        <taxon>Streptophyta</taxon>
        <taxon>Embryophyta</taxon>
        <taxon>Tracheophyta</taxon>
        <taxon>Spermatophyta</taxon>
        <taxon>Magnoliopsida</taxon>
        <taxon>eudicotyledons</taxon>
        <taxon>Gunneridae</taxon>
        <taxon>Pentapetalae</taxon>
        <taxon>asterids</taxon>
        <taxon>lamiids</taxon>
        <taxon>Lamiales</taxon>
        <taxon>Pedaliaceae</taxon>
        <taxon>Sesamum</taxon>
    </lineage>
</organism>
<protein>
    <submittedName>
        <fullName evidence="2">Uncharacterized protein</fullName>
    </submittedName>
</protein>
<dbReference type="EMBL" id="JACGWN010000006">
    <property type="protein sequence ID" value="KAL0446266.1"/>
    <property type="molecule type" value="Genomic_DNA"/>
</dbReference>
<dbReference type="AlphaFoldDB" id="A0AAW2WZM6"/>
<sequence length="65" mass="7315">MTIGAPPPLGRGSGRARGPWTWPSHSSSRRWCRCTPTIPTTGAYIRAADHDYRSRQNWITCCRAE</sequence>
<evidence type="ECO:0000313" key="2">
    <source>
        <dbReference type="EMBL" id="KAL0446266.1"/>
    </source>
</evidence>
<evidence type="ECO:0000256" key="1">
    <source>
        <dbReference type="SAM" id="MobiDB-lite"/>
    </source>
</evidence>
<accession>A0AAW2WZM6</accession>
<proteinExistence type="predicted"/>
<name>A0AAW2WZM6_9LAMI</name>
<reference evidence="2" key="2">
    <citation type="journal article" date="2024" name="Plant">
        <title>Genomic evolution and insights into agronomic trait innovations of Sesamum species.</title>
        <authorList>
            <person name="Miao H."/>
            <person name="Wang L."/>
            <person name="Qu L."/>
            <person name="Liu H."/>
            <person name="Sun Y."/>
            <person name="Le M."/>
            <person name="Wang Q."/>
            <person name="Wei S."/>
            <person name="Zheng Y."/>
            <person name="Lin W."/>
            <person name="Duan Y."/>
            <person name="Cao H."/>
            <person name="Xiong S."/>
            <person name="Wang X."/>
            <person name="Wei L."/>
            <person name="Li C."/>
            <person name="Ma Q."/>
            <person name="Ju M."/>
            <person name="Zhao R."/>
            <person name="Li G."/>
            <person name="Mu C."/>
            <person name="Tian Q."/>
            <person name="Mei H."/>
            <person name="Zhang T."/>
            <person name="Gao T."/>
            <person name="Zhang H."/>
        </authorList>
    </citation>
    <scope>NUCLEOTIDE SEQUENCE</scope>
    <source>
        <strain evidence="2">KEN1</strain>
    </source>
</reference>
<gene>
    <name evidence="2" type="ORF">Slati_1754500</name>
</gene>
<reference evidence="2" key="1">
    <citation type="submission" date="2020-06" db="EMBL/GenBank/DDBJ databases">
        <authorList>
            <person name="Li T."/>
            <person name="Hu X."/>
            <person name="Zhang T."/>
            <person name="Song X."/>
            <person name="Zhang H."/>
            <person name="Dai N."/>
            <person name="Sheng W."/>
            <person name="Hou X."/>
            <person name="Wei L."/>
        </authorList>
    </citation>
    <scope>NUCLEOTIDE SEQUENCE</scope>
    <source>
        <strain evidence="2">KEN1</strain>
        <tissue evidence="2">Leaf</tissue>
    </source>
</reference>
<comment type="caution">
    <text evidence="2">The sequence shown here is derived from an EMBL/GenBank/DDBJ whole genome shotgun (WGS) entry which is preliminary data.</text>
</comment>